<organism evidence="1 2">
    <name type="scientific">Dentiscutata heterogama</name>
    <dbReference type="NCBI Taxonomy" id="1316150"/>
    <lineage>
        <taxon>Eukaryota</taxon>
        <taxon>Fungi</taxon>
        <taxon>Fungi incertae sedis</taxon>
        <taxon>Mucoromycota</taxon>
        <taxon>Glomeromycotina</taxon>
        <taxon>Glomeromycetes</taxon>
        <taxon>Diversisporales</taxon>
        <taxon>Gigasporaceae</taxon>
        <taxon>Dentiscutata</taxon>
    </lineage>
</organism>
<accession>A0ACA9NTT0</accession>
<evidence type="ECO:0000313" key="2">
    <source>
        <dbReference type="Proteomes" id="UP000789702"/>
    </source>
</evidence>
<reference evidence="1" key="1">
    <citation type="submission" date="2021-06" db="EMBL/GenBank/DDBJ databases">
        <authorList>
            <person name="Kallberg Y."/>
            <person name="Tangrot J."/>
            <person name="Rosling A."/>
        </authorList>
    </citation>
    <scope>NUCLEOTIDE SEQUENCE</scope>
    <source>
        <strain evidence="1">IL203A</strain>
    </source>
</reference>
<sequence length="264" mass="29910">MVQKKISPKVIKGISDDFNRSIEAKNSIILDNDNETIIDSLALPSWFSNVFEKLDLSIEGLKKDEERNIDKKEISIKKIIDKIDNSMKIDLCFVLDCTDSMDNHIAAAKDCILEVSEYVENINPNFQLRLGFCGYRDYCDKNDRLKIFDFTDSCEDFSENLSTVKAFGGGDFAEDVLGGLNAAITQMTWKGGTRILFHIGDAPPHGKKFCDPSQFLDDDYPNGDPNGLTEKNVLQKMKLKKIAYVFGKIKSYTDTMNKIFRNII</sequence>
<name>A0ACA9NTT0_9GLOM</name>
<dbReference type="Proteomes" id="UP000789702">
    <property type="component" value="Unassembled WGS sequence"/>
</dbReference>
<dbReference type="EMBL" id="CAJVPU010020117">
    <property type="protein sequence ID" value="CAG8675025.1"/>
    <property type="molecule type" value="Genomic_DNA"/>
</dbReference>
<feature type="non-terminal residue" evidence="1">
    <location>
        <position position="264"/>
    </location>
</feature>
<keyword evidence="2" id="KW-1185">Reference proteome</keyword>
<proteinExistence type="predicted"/>
<gene>
    <name evidence="1" type="ORF">DHETER_LOCUS10360</name>
</gene>
<comment type="caution">
    <text evidence="1">The sequence shown here is derived from an EMBL/GenBank/DDBJ whole genome shotgun (WGS) entry which is preliminary data.</text>
</comment>
<evidence type="ECO:0000313" key="1">
    <source>
        <dbReference type="EMBL" id="CAG8675025.1"/>
    </source>
</evidence>
<protein>
    <submittedName>
        <fullName evidence="1">14577_t:CDS:1</fullName>
    </submittedName>
</protein>